<dbReference type="EMBL" id="GBXM01022736">
    <property type="protein sequence ID" value="JAH85841.1"/>
    <property type="molecule type" value="Transcribed_RNA"/>
</dbReference>
<accession>A0A0E9W6B8</accession>
<evidence type="ECO:0000256" key="1">
    <source>
        <dbReference type="SAM" id="Phobius"/>
    </source>
</evidence>
<reference evidence="2" key="1">
    <citation type="submission" date="2014-11" db="EMBL/GenBank/DDBJ databases">
        <authorList>
            <person name="Amaro Gonzalez C."/>
        </authorList>
    </citation>
    <scope>NUCLEOTIDE SEQUENCE</scope>
</reference>
<keyword evidence="1" id="KW-1133">Transmembrane helix</keyword>
<feature type="transmembrane region" description="Helical" evidence="1">
    <location>
        <begin position="21"/>
        <end position="42"/>
    </location>
</feature>
<sequence>MSLSLELTRIASNMYSRSTPIFLMLRFVLDVTGVKVGIVFHVGHNARLAS</sequence>
<proteinExistence type="predicted"/>
<dbReference type="AlphaFoldDB" id="A0A0E9W6B8"/>
<keyword evidence="1" id="KW-0812">Transmembrane</keyword>
<evidence type="ECO:0000313" key="2">
    <source>
        <dbReference type="EMBL" id="JAH85841.1"/>
    </source>
</evidence>
<name>A0A0E9W6B8_ANGAN</name>
<protein>
    <submittedName>
        <fullName evidence="2">Uncharacterized protein</fullName>
    </submittedName>
</protein>
<keyword evidence="1" id="KW-0472">Membrane</keyword>
<organism evidence="2">
    <name type="scientific">Anguilla anguilla</name>
    <name type="common">European freshwater eel</name>
    <name type="synonym">Muraena anguilla</name>
    <dbReference type="NCBI Taxonomy" id="7936"/>
    <lineage>
        <taxon>Eukaryota</taxon>
        <taxon>Metazoa</taxon>
        <taxon>Chordata</taxon>
        <taxon>Craniata</taxon>
        <taxon>Vertebrata</taxon>
        <taxon>Euteleostomi</taxon>
        <taxon>Actinopterygii</taxon>
        <taxon>Neopterygii</taxon>
        <taxon>Teleostei</taxon>
        <taxon>Anguilliformes</taxon>
        <taxon>Anguillidae</taxon>
        <taxon>Anguilla</taxon>
    </lineage>
</organism>
<reference evidence="2" key="2">
    <citation type="journal article" date="2015" name="Fish Shellfish Immunol.">
        <title>Early steps in the European eel (Anguilla anguilla)-Vibrio vulnificus interaction in the gills: Role of the RtxA13 toxin.</title>
        <authorList>
            <person name="Callol A."/>
            <person name="Pajuelo D."/>
            <person name="Ebbesson L."/>
            <person name="Teles M."/>
            <person name="MacKenzie S."/>
            <person name="Amaro C."/>
        </authorList>
    </citation>
    <scope>NUCLEOTIDE SEQUENCE</scope>
</reference>